<dbReference type="Gene3D" id="3.30.70.2970">
    <property type="entry name" value="Protein of unknown function (DUF541), domain 2"/>
    <property type="match status" value="1"/>
</dbReference>
<dbReference type="PANTHER" id="PTHR34387:SF1">
    <property type="entry name" value="PERIPLASMIC IMMUNOGENIC PROTEIN"/>
    <property type="match status" value="1"/>
</dbReference>
<dbReference type="EMBL" id="JAMGBA010000003">
    <property type="protein sequence ID" value="MCL6699532.1"/>
    <property type="molecule type" value="Genomic_DNA"/>
</dbReference>
<comment type="caution">
    <text evidence="2">The sequence shown here is derived from an EMBL/GenBank/DDBJ whole genome shotgun (WGS) entry which is preliminary data.</text>
</comment>
<dbReference type="RefSeq" id="WP_249904989.1">
    <property type="nucleotide sequence ID" value="NZ_JAMGBA010000003.1"/>
</dbReference>
<name>A0ABT0RX31_9SPHN</name>
<keyword evidence="3" id="KW-1185">Reference proteome</keyword>
<proteinExistence type="predicted"/>
<dbReference type="InterPro" id="IPR007497">
    <property type="entry name" value="SIMPL/DUF541"/>
</dbReference>
<evidence type="ECO:0000313" key="3">
    <source>
        <dbReference type="Proteomes" id="UP001203410"/>
    </source>
</evidence>
<dbReference type="InterPro" id="IPR052022">
    <property type="entry name" value="26kDa_periplasmic_antigen"/>
</dbReference>
<feature type="region of interest" description="Disordered" evidence="1">
    <location>
        <begin position="287"/>
        <end position="309"/>
    </location>
</feature>
<dbReference type="Pfam" id="PF04402">
    <property type="entry name" value="SIMPL"/>
    <property type="match status" value="1"/>
</dbReference>
<evidence type="ECO:0000256" key="1">
    <source>
        <dbReference type="SAM" id="MobiDB-lite"/>
    </source>
</evidence>
<dbReference type="PANTHER" id="PTHR34387">
    <property type="entry name" value="SLR1258 PROTEIN"/>
    <property type="match status" value="1"/>
</dbReference>
<accession>A0ABT0RX31</accession>
<sequence length="329" mass="35017">MRTFCANCPNGCFPPIPAIGQEQADASKIPLLDRSGVVPKFFLERSKDLPGCRVLGSGGSYSPAEEFPMNIRKYCVIFAAAAAIGHASLALAQQAPTASISEMASTPLVRVNIGESLRTPPDEASMTVGTQAKASTATEAVAANKVKTEKLLATIRAAGIRERDIQTQGIQLQPDYRWDNEPGGRGRQTLIGYVASNSVQIKTRNIDTLTSLLDALTTAGADTVYGPNFAIADPGPLRREARVRAMARGQAEALEYARNNDYSSVRLLSVEEGVSYRGIEVIVTGSRVSNASAPPPPPPPPAPERDGGIVAPGQLETGVTLNLLYRMER</sequence>
<feature type="compositionally biased region" description="Pro residues" evidence="1">
    <location>
        <begin position="293"/>
        <end position="302"/>
    </location>
</feature>
<evidence type="ECO:0000313" key="2">
    <source>
        <dbReference type="EMBL" id="MCL6699532.1"/>
    </source>
</evidence>
<dbReference type="Gene3D" id="3.30.110.170">
    <property type="entry name" value="Protein of unknown function (DUF541), domain 1"/>
    <property type="match status" value="1"/>
</dbReference>
<organism evidence="2 3">
    <name type="scientific">Sphingomonas caseinilyticus</name>
    <dbReference type="NCBI Taxonomy" id="2908205"/>
    <lineage>
        <taxon>Bacteria</taxon>
        <taxon>Pseudomonadati</taxon>
        <taxon>Pseudomonadota</taxon>
        <taxon>Alphaproteobacteria</taxon>
        <taxon>Sphingomonadales</taxon>
        <taxon>Sphingomonadaceae</taxon>
        <taxon>Sphingomonas</taxon>
    </lineage>
</organism>
<dbReference type="Proteomes" id="UP001203410">
    <property type="component" value="Unassembled WGS sequence"/>
</dbReference>
<protein>
    <submittedName>
        <fullName evidence="2">SIMPL domain-containing protein</fullName>
    </submittedName>
</protein>
<reference evidence="2 3" key="1">
    <citation type="submission" date="2022-05" db="EMBL/GenBank/DDBJ databases">
        <authorList>
            <person name="Jo J.-H."/>
            <person name="Im W.-T."/>
        </authorList>
    </citation>
    <scope>NUCLEOTIDE SEQUENCE [LARGE SCALE GENOMIC DNA]</scope>
    <source>
        <strain evidence="2 3">NSE70-1</strain>
    </source>
</reference>
<gene>
    <name evidence="2" type="ORF">LZ496_12145</name>
</gene>